<protein>
    <submittedName>
        <fullName evidence="1">CYIR protein</fullName>
    </submittedName>
</protein>
<organism evidence="1 2">
    <name type="scientific">Plasmodium cynomolgi (strain B)</name>
    <dbReference type="NCBI Taxonomy" id="1120755"/>
    <lineage>
        <taxon>Eukaryota</taxon>
        <taxon>Sar</taxon>
        <taxon>Alveolata</taxon>
        <taxon>Apicomplexa</taxon>
        <taxon>Aconoidasida</taxon>
        <taxon>Haemosporida</taxon>
        <taxon>Plasmodiidae</taxon>
        <taxon>Plasmodium</taxon>
        <taxon>Plasmodium (Plasmodium)</taxon>
    </lineage>
</organism>
<name>K6V0G2_PLACD</name>
<proteinExistence type="predicted"/>
<evidence type="ECO:0000313" key="2">
    <source>
        <dbReference type="Proteomes" id="UP000006319"/>
    </source>
</evidence>
<sequence>MNVLMIEIVENIIRNVNLIYFFLVTKNESKEKNCMDTTLILFQLYRLLKEINRIATIIIITSKTKKGYMIILRNVVLQIMQLTVQVSLRNEKSTIQKTCYLNNPNNSTHTATKSGNTLLGVVVTSMTSGVLYKVKRISLIHMYYFTPLGTILRNAFRWNNNNMSNINGGYNRVYGYPSESFNPYSGEKHYIGYILISVFNSKL</sequence>
<dbReference type="GeneID" id="14696361"/>
<dbReference type="VEuPathDB" id="PlasmoDB:PCYB_005680"/>
<dbReference type="Proteomes" id="UP000006319">
    <property type="component" value="Unassembled WGS sequence"/>
</dbReference>
<accession>K6V0G2</accession>
<dbReference type="AlphaFoldDB" id="K6V0G2"/>
<gene>
    <name evidence="1" type="ORF">PCYB_005680</name>
</gene>
<reference evidence="1 2" key="1">
    <citation type="journal article" date="2012" name="Nat. Genet.">
        <title>Plasmodium cynomolgi genome sequences provide insight into Plasmodium vivax and the monkey malaria clade.</title>
        <authorList>
            <person name="Tachibana S."/>
            <person name="Sullivan S.A."/>
            <person name="Kawai S."/>
            <person name="Nakamura S."/>
            <person name="Kim H.R."/>
            <person name="Goto N."/>
            <person name="Arisue N."/>
            <person name="Palacpac N.M.Q."/>
            <person name="Honma H."/>
            <person name="Yagi M."/>
            <person name="Tougan T."/>
            <person name="Katakai Y."/>
            <person name="Kaneko O."/>
            <person name="Mita T."/>
            <person name="Kita K."/>
            <person name="Yasutomi Y."/>
            <person name="Sutton P.L."/>
            <person name="Shakhbatyan R."/>
            <person name="Horii T."/>
            <person name="Yasunaga T."/>
            <person name="Barnwell J.W."/>
            <person name="Escalante A.A."/>
            <person name="Carlton J.M."/>
            <person name="Tanabe K."/>
        </authorList>
    </citation>
    <scope>NUCLEOTIDE SEQUENCE [LARGE SCALE GENOMIC DNA]</scope>
    <source>
        <strain evidence="1 2">B</strain>
    </source>
</reference>
<keyword evidence="2" id="KW-1185">Reference proteome</keyword>
<dbReference type="KEGG" id="pcy:PCYB_005680"/>
<dbReference type="RefSeq" id="XP_004228037.1">
    <property type="nucleotide sequence ID" value="XM_004227989.1"/>
</dbReference>
<evidence type="ECO:0000313" key="1">
    <source>
        <dbReference type="EMBL" id="GAB69819.1"/>
    </source>
</evidence>
<dbReference type="EMBL" id="DF157891">
    <property type="protein sequence ID" value="GAB69819.1"/>
    <property type="molecule type" value="Genomic_DNA"/>
</dbReference>